<dbReference type="EMBL" id="JACVVK020000393">
    <property type="protein sequence ID" value="KAK7475826.1"/>
    <property type="molecule type" value="Genomic_DNA"/>
</dbReference>
<proteinExistence type="predicted"/>
<gene>
    <name evidence="2" type="ORF">BaRGS_00032972</name>
</gene>
<accession>A0ABD0JLZ8</accession>
<keyword evidence="3" id="KW-1185">Reference proteome</keyword>
<name>A0ABD0JLZ8_9CAEN</name>
<sequence length="112" mass="11956">MNDELFNLLNAACACLDRYQPSSETTAYAPFSSIVLLGPFDGRYSRLSNATALQIIQYSKFNTDHVDRVRSEVLTACGALPAAGPSPHPRHALCGGRGSRRGGGGPQPAEIH</sequence>
<protein>
    <submittedName>
        <fullName evidence="2">Uncharacterized protein</fullName>
    </submittedName>
</protein>
<feature type="compositionally biased region" description="Gly residues" evidence="1">
    <location>
        <begin position="95"/>
        <end position="106"/>
    </location>
</feature>
<dbReference type="AlphaFoldDB" id="A0ABD0JLZ8"/>
<reference evidence="2 3" key="1">
    <citation type="journal article" date="2023" name="Sci. Data">
        <title>Genome assembly of the Korean intertidal mud-creeper Batillaria attramentaria.</title>
        <authorList>
            <person name="Patra A.K."/>
            <person name="Ho P.T."/>
            <person name="Jun S."/>
            <person name="Lee S.J."/>
            <person name="Kim Y."/>
            <person name="Won Y.J."/>
        </authorList>
    </citation>
    <scope>NUCLEOTIDE SEQUENCE [LARGE SCALE GENOMIC DNA]</scope>
    <source>
        <strain evidence="2">Wonlab-2016</strain>
    </source>
</reference>
<dbReference type="Proteomes" id="UP001519460">
    <property type="component" value="Unassembled WGS sequence"/>
</dbReference>
<organism evidence="2 3">
    <name type="scientific">Batillaria attramentaria</name>
    <dbReference type="NCBI Taxonomy" id="370345"/>
    <lineage>
        <taxon>Eukaryota</taxon>
        <taxon>Metazoa</taxon>
        <taxon>Spiralia</taxon>
        <taxon>Lophotrochozoa</taxon>
        <taxon>Mollusca</taxon>
        <taxon>Gastropoda</taxon>
        <taxon>Caenogastropoda</taxon>
        <taxon>Sorbeoconcha</taxon>
        <taxon>Cerithioidea</taxon>
        <taxon>Batillariidae</taxon>
        <taxon>Batillaria</taxon>
    </lineage>
</organism>
<evidence type="ECO:0000313" key="2">
    <source>
        <dbReference type="EMBL" id="KAK7475826.1"/>
    </source>
</evidence>
<feature type="region of interest" description="Disordered" evidence="1">
    <location>
        <begin position="80"/>
        <end position="112"/>
    </location>
</feature>
<evidence type="ECO:0000256" key="1">
    <source>
        <dbReference type="SAM" id="MobiDB-lite"/>
    </source>
</evidence>
<evidence type="ECO:0000313" key="3">
    <source>
        <dbReference type="Proteomes" id="UP001519460"/>
    </source>
</evidence>
<comment type="caution">
    <text evidence="2">The sequence shown here is derived from an EMBL/GenBank/DDBJ whole genome shotgun (WGS) entry which is preliminary data.</text>
</comment>